<sequence length="415" mass="48391">MKLSLNKSLLSRMAYLYQFMRKRTVLIVLIYLVLGGAWLIMGARWIDNINELSPGEDFSWLYTYKNIFFLFVSAAILFLLIEMYRASLTTVEKNYKQLFEGSPAVIYVFDKTNFQFLKVNNVMIRKYGYTEKELMEMTVMDIRPLEESSRLNDYLSTKHDEGSETGIWLHQKKNGMLFHQLISHHSTVYEGKPAYTVIAIDVEQHIKAEEKIKELLNTYETVTSVTNDVIWEYCPYTDRMQWMNGFSEIFGYTADAREDSGEWVLDKIHPEDKNRLVSSMELAFKQLSNSWRCEYRFLCADGIYKEVSNQAFILLDGQGKTEKMVGALRDITVRKDYEKRLLHKNSMLKEIAWNNSHEIRRPLSNILGLTKLLNTDPDIPQAQAELLQLLEKSAVELDEIIIKINDSLQDLNPES</sequence>
<keyword evidence="6" id="KW-0472">Membrane</keyword>
<dbReference type="Pfam" id="PF08447">
    <property type="entry name" value="PAS_3"/>
    <property type="match status" value="1"/>
</dbReference>
<dbReference type="InterPro" id="IPR003661">
    <property type="entry name" value="HisK_dim/P_dom"/>
</dbReference>
<dbReference type="PROSITE" id="PS50113">
    <property type="entry name" value="PAC"/>
    <property type="match status" value="1"/>
</dbReference>
<evidence type="ECO:0000256" key="1">
    <source>
        <dbReference type="ARBA" id="ARBA00000085"/>
    </source>
</evidence>
<dbReference type="InterPro" id="IPR000014">
    <property type="entry name" value="PAS"/>
</dbReference>
<dbReference type="SUPFAM" id="SSF55785">
    <property type="entry name" value="PYP-like sensor domain (PAS domain)"/>
    <property type="match status" value="2"/>
</dbReference>
<dbReference type="InterPro" id="IPR001610">
    <property type="entry name" value="PAC"/>
</dbReference>
<dbReference type="InterPro" id="IPR013655">
    <property type="entry name" value="PAS_fold_3"/>
</dbReference>
<feature type="domain" description="PAS" evidence="7">
    <location>
        <begin position="91"/>
        <end position="162"/>
    </location>
</feature>
<feature type="transmembrane region" description="Helical" evidence="6">
    <location>
        <begin position="66"/>
        <end position="84"/>
    </location>
</feature>
<feature type="domain" description="PAC" evidence="8">
    <location>
        <begin position="291"/>
        <end position="343"/>
    </location>
</feature>
<evidence type="ECO:0000256" key="4">
    <source>
        <dbReference type="ARBA" id="ARBA00022679"/>
    </source>
</evidence>
<organism evidence="9 10">
    <name type="scientific">Pedobacter cryoconitis</name>
    <dbReference type="NCBI Taxonomy" id="188932"/>
    <lineage>
        <taxon>Bacteria</taxon>
        <taxon>Pseudomonadati</taxon>
        <taxon>Bacteroidota</taxon>
        <taxon>Sphingobacteriia</taxon>
        <taxon>Sphingobacteriales</taxon>
        <taxon>Sphingobacteriaceae</taxon>
        <taxon>Pedobacter</taxon>
    </lineage>
</organism>
<reference evidence="9 10" key="1">
    <citation type="submission" date="2020-08" db="EMBL/GenBank/DDBJ databases">
        <title>Genomic Encyclopedia of Type Strains, Phase IV (KMG-V): Genome sequencing to study the core and pangenomes of soil and plant-associated prokaryotes.</title>
        <authorList>
            <person name="Whitman W."/>
        </authorList>
    </citation>
    <scope>NUCLEOTIDE SEQUENCE [LARGE SCALE GENOMIC DNA]</scope>
    <source>
        <strain evidence="9 10">MP7CTX6</strain>
    </source>
</reference>
<keyword evidence="4" id="KW-0808">Transferase</keyword>
<dbReference type="InterPro" id="IPR052162">
    <property type="entry name" value="Sensor_kinase/Photoreceptor"/>
</dbReference>
<keyword evidence="3" id="KW-0597">Phosphoprotein</keyword>
<accession>A0A7W8YTY4</accession>
<gene>
    <name evidence="9" type="ORF">HDE69_002710</name>
</gene>
<dbReference type="PROSITE" id="PS50112">
    <property type="entry name" value="PAS"/>
    <property type="match status" value="1"/>
</dbReference>
<evidence type="ECO:0000313" key="9">
    <source>
        <dbReference type="EMBL" id="MBB5621647.1"/>
    </source>
</evidence>
<keyword evidence="5" id="KW-0418">Kinase</keyword>
<comment type="catalytic activity">
    <reaction evidence="1">
        <text>ATP + protein L-histidine = ADP + protein N-phospho-L-histidine.</text>
        <dbReference type="EC" id="2.7.13.3"/>
    </reaction>
</comment>
<dbReference type="NCBIfam" id="TIGR00229">
    <property type="entry name" value="sensory_box"/>
    <property type="match status" value="2"/>
</dbReference>
<name>A0A7W8YTY4_9SPHI</name>
<dbReference type="Gene3D" id="1.10.287.130">
    <property type="match status" value="1"/>
</dbReference>
<keyword evidence="6" id="KW-1133">Transmembrane helix</keyword>
<dbReference type="Pfam" id="PF13188">
    <property type="entry name" value="PAS_8"/>
    <property type="match status" value="1"/>
</dbReference>
<dbReference type="Proteomes" id="UP000537718">
    <property type="component" value="Unassembled WGS sequence"/>
</dbReference>
<dbReference type="InterPro" id="IPR036097">
    <property type="entry name" value="HisK_dim/P_sf"/>
</dbReference>
<dbReference type="CDD" id="cd00130">
    <property type="entry name" value="PAS"/>
    <property type="match status" value="1"/>
</dbReference>
<dbReference type="SMART" id="SM00086">
    <property type="entry name" value="PAC"/>
    <property type="match status" value="1"/>
</dbReference>
<dbReference type="EMBL" id="JACHCF010000006">
    <property type="protein sequence ID" value="MBB5621647.1"/>
    <property type="molecule type" value="Genomic_DNA"/>
</dbReference>
<dbReference type="InterPro" id="IPR035965">
    <property type="entry name" value="PAS-like_dom_sf"/>
</dbReference>
<evidence type="ECO:0000256" key="2">
    <source>
        <dbReference type="ARBA" id="ARBA00012438"/>
    </source>
</evidence>
<protein>
    <recommendedName>
        <fullName evidence="2">histidine kinase</fullName>
        <ecNumber evidence="2">2.7.13.3</ecNumber>
    </recommendedName>
</protein>
<evidence type="ECO:0000259" key="7">
    <source>
        <dbReference type="PROSITE" id="PS50112"/>
    </source>
</evidence>
<evidence type="ECO:0000313" key="10">
    <source>
        <dbReference type="Proteomes" id="UP000537718"/>
    </source>
</evidence>
<dbReference type="PANTHER" id="PTHR43304:SF1">
    <property type="entry name" value="PAC DOMAIN-CONTAINING PROTEIN"/>
    <property type="match status" value="1"/>
</dbReference>
<dbReference type="SUPFAM" id="SSF47384">
    <property type="entry name" value="Homodimeric domain of signal transducing histidine kinase"/>
    <property type="match status" value="1"/>
</dbReference>
<evidence type="ECO:0000259" key="8">
    <source>
        <dbReference type="PROSITE" id="PS50113"/>
    </source>
</evidence>
<proteinExistence type="predicted"/>
<dbReference type="EC" id="2.7.13.3" evidence="2"/>
<comment type="caution">
    <text evidence="9">The sequence shown here is derived from an EMBL/GenBank/DDBJ whole genome shotgun (WGS) entry which is preliminary data.</text>
</comment>
<dbReference type="AlphaFoldDB" id="A0A7W8YTY4"/>
<dbReference type="GO" id="GO:0000155">
    <property type="term" value="F:phosphorelay sensor kinase activity"/>
    <property type="evidence" value="ECO:0007669"/>
    <property type="project" value="InterPro"/>
</dbReference>
<dbReference type="RefSeq" id="WP_183867612.1">
    <property type="nucleotide sequence ID" value="NZ_JACHCF010000006.1"/>
</dbReference>
<dbReference type="Pfam" id="PF00512">
    <property type="entry name" value="HisKA"/>
    <property type="match status" value="1"/>
</dbReference>
<dbReference type="PANTHER" id="PTHR43304">
    <property type="entry name" value="PHYTOCHROME-LIKE PROTEIN CPH1"/>
    <property type="match status" value="1"/>
</dbReference>
<evidence type="ECO:0000256" key="5">
    <source>
        <dbReference type="ARBA" id="ARBA00022777"/>
    </source>
</evidence>
<evidence type="ECO:0000256" key="3">
    <source>
        <dbReference type="ARBA" id="ARBA00022553"/>
    </source>
</evidence>
<dbReference type="CDD" id="cd00082">
    <property type="entry name" value="HisKA"/>
    <property type="match status" value="1"/>
</dbReference>
<dbReference type="Gene3D" id="3.30.450.20">
    <property type="entry name" value="PAS domain"/>
    <property type="match status" value="2"/>
</dbReference>
<evidence type="ECO:0000256" key="6">
    <source>
        <dbReference type="SAM" id="Phobius"/>
    </source>
</evidence>
<keyword evidence="6" id="KW-0812">Transmembrane</keyword>
<dbReference type="InterPro" id="IPR000700">
    <property type="entry name" value="PAS-assoc_C"/>
</dbReference>